<dbReference type="AlphaFoldDB" id="A0A4Q2K8R1"/>
<sequence>MAKSALSKHKASDMVKWVIVFLLIIGLVATTVTLFVKLDRQTTVTEIGAEQYIIGTLGDSGEKTDGDTSIVTRNAVTTDGLKVEIADDATVTYTLYFYGAKDEFISKTESLSKDFDGSAIPENAETAKIVITPTADDDGKVDLTEVLGYAGQVTVTVNR</sequence>
<comment type="caution">
    <text evidence="2">The sequence shown here is derived from an EMBL/GenBank/DDBJ whole genome shotgun (WGS) entry which is preliminary data.</text>
</comment>
<accession>A0A4Q2K8R1</accession>
<organism evidence="2 3">
    <name type="scientific">Candidatus Borkfalkia ceftriaxoniphila</name>
    <dbReference type="NCBI Taxonomy" id="2508949"/>
    <lineage>
        <taxon>Bacteria</taxon>
        <taxon>Bacillati</taxon>
        <taxon>Bacillota</taxon>
        <taxon>Clostridia</taxon>
        <taxon>Christensenellales</taxon>
        <taxon>Christensenellaceae</taxon>
        <taxon>Candidatus Borkfalkia</taxon>
    </lineage>
</organism>
<evidence type="ECO:0000313" key="3">
    <source>
        <dbReference type="Proteomes" id="UP000291269"/>
    </source>
</evidence>
<reference evidence="2 3" key="1">
    <citation type="journal article" date="2019" name="Gut">
        <title>Antibiotics-induced monodominance of a novel gut bacterial order.</title>
        <authorList>
            <person name="Hildebrand F."/>
            <person name="Moitinho-Silva L."/>
            <person name="Blasche S."/>
            <person name="Jahn M.T."/>
            <person name="Gossmann T.I."/>
            <person name="Heuerta-Cepas J."/>
            <person name="Hercog R."/>
            <person name="Luetge M."/>
            <person name="Bahram M."/>
            <person name="Pryszlak A."/>
            <person name="Alves R.J."/>
            <person name="Waszak S.M."/>
            <person name="Zhu A."/>
            <person name="Ye L."/>
            <person name="Costea P.I."/>
            <person name="Aalvink S."/>
            <person name="Belzer C."/>
            <person name="Forslund S.K."/>
            <person name="Sunagawa S."/>
            <person name="Hentschel U."/>
            <person name="Merten C."/>
            <person name="Patil K.R."/>
            <person name="Benes V."/>
            <person name="Bork P."/>
        </authorList>
    </citation>
    <scope>NUCLEOTIDE SEQUENCE [LARGE SCALE GENOMIC DNA]</scope>
    <source>
        <strain evidence="2 3">HDS1380</strain>
    </source>
</reference>
<keyword evidence="3" id="KW-1185">Reference proteome</keyword>
<gene>
    <name evidence="2" type="ORF">ESZ91_00965</name>
</gene>
<evidence type="ECO:0000313" key="2">
    <source>
        <dbReference type="EMBL" id="RXZ60985.1"/>
    </source>
</evidence>
<dbReference type="EMBL" id="SDOZ01000002">
    <property type="protein sequence ID" value="RXZ60985.1"/>
    <property type="molecule type" value="Genomic_DNA"/>
</dbReference>
<protein>
    <submittedName>
        <fullName evidence="2">Uncharacterized protein</fullName>
    </submittedName>
</protein>
<dbReference type="RefSeq" id="WP_129223207.1">
    <property type="nucleotide sequence ID" value="NZ_SDOZ01000002.1"/>
</dbReference>
<proteinExistence type="predicted"/>
<keyword evidence="1" id="KW-1133">Transmembrane helix</keyword>
<evidence type="ECO:0000256" key="1">
    <source>
        <dbReference type="SAM" id="Phobius"/>
    </source>
</evidence>
<feature type="transmembrane region" description="Helical" evidence="1">
    <location>
        <begin position="14"/>
        <end position="36"/>
    </location>
</feature>
<keyword evidence="1" id="KW-0472">Membrane</keyword>
<name>A0A4Q2K8R1_9FIRM</name>
<keyword evidence="1" id="KW-0812">Transmembrane</keyword>
<dbReference type="Proteomes" id="UP000291269">
    <property type="component" value="Unassembled WGS sequence"/>
</dbReference>